<keyword evidence="7 14" id="KW-0456">Lyase</keyword>
<dbReference type="GO" id="GO:0042423">
    <property type="term" value="P:catecholamine biosynthetic process"/>
    <property type="evidence" value="ECO:0007669"/>
    <property type="project" value="UniProtKB-KW"/>
</dbReference>
<dbReference type="GO" id="GO:0004058">
    <property type="term" value="F:aromatic-L-amino-acid decarboxylase activity"/>
    <property type="evidence" value="ECO:0007669"/>
    <property type="project" value="UniProtKB-EC"/>
</dbReference>
<dbReference type="Gene3D" id="1.20.1340.10">
    <property type="entry name" value="dopa decarboxylase, N-terminal domain"/>
    <property type="match status" value="1"/>
</dbReference>
<evidence type="ECO:0000313" key="16">
    <source>
        <dbReference type="Proteomes" id="UP000008225"/>
    </source>
</evidence>
<reference evidence="15" key="2">
    <citation type="submission" date="2025-08" db="UniProtKB">
        <authorList>
            <consortium name="Ensembl"/>
        </authorList>
    </citation>
    <scope>IDENTIFICATION</scope>
</reference>
<evidence type="ECO:0000256" key="5">
    <source>
        <dbReference type="ARBA" id="ARBA00022793"/>
    </source>
</evidence>
<dbReference type="Bgee" id="ENSCJAG00000011007">
    <property type="expression patterns" value="Expressed in kidney and 1 other cell type or tissue"/>
</dbReference>
<evidence type="ECO:0000256" key="10">
    <source>
        <dbReference type="ARBA" id="ARBA00038886"/>
    </source>
</evidence>
<dbReference type="Proteomes" id="UP000008225">
    <property type="component" value="Chromosome 8"/>
</dbReference>
<dbReference type="PANTHER" id="PTHR11999:SF167">
    <property type="entry name" value="AROMATIC-L-AMINO-ACID DECARBOXYLASE"/>
    <property type="match status" value="1"/>
</dbReference>
<dbReference type="InterPro" id="IPR010977">
    <property type="entry name" value="Aromatic_deC"/>
</dbReference>
<dbReference type="InterPro" id="IPR015422">
    <property type="entry name" value="PyrdxlP-dep_Trfase_small"/>
</dbReference>
<evidence type="ECO:0000256" key="12">
    <source>
        <dbReference type="ARBA" id="ARBA00041275"/>
    </source>
</evidence>
<evidence type="ECO:0000256" key="8">
    <source>
        <dbReference type="ARBA" id="ARBA00037256"/>
    </source>
</evidence>
<name>F7IK08_CALJA</name>
<evidence type="ECO:0000256" key="2">
    <source>
        <dbReference type="ARBA" id="ARBA00009533"/>
    </source>
</evidence>
<dbReference type="InterPro" id="IPR021115">
    <property type="entry name" value="Pyridoxal-P_BS"/>
</dbReference>
<keyword evidence="4" id="KW-0127">Catecholamine biosynthesis</keyword>
<evidence type="ECO:0000256" key="4">
    <source>
        <dbReference type="ARBA" id="ARBA00022584"/>
    </source>
</evidence>
<dbReference type="GO" id="GO:0006520">
    <property type="term" value="P:amino acid metabolic process"/>
    <property type="evidence" value="ECO:0007669"/>
    <property type="project" value="InterPro"/>
</dbReference>
<dbReference type="GeneTree" id="ENSGT00940000156004"/>
<sequence>MNSSEFRRRGKEMVDYVANYLEGIEGRQVYPDVEPGYLRPLIPAAAPQEPDTFEDIINDIEKIIMPGVTHWHSPYFFAYFPTASSYPAMLADMLCGAIGCIGFSWAASPACTELETVMMDWLGKMLELPEAFLAVKAGEGGGVIQGSASEATLMALLAARTKVIHRLQAESPELTQAAIMENLVAYSSDQVAATLGTTTCCSFDNLLEVGPICNKEDLWLHIDAAYAGSAFICPEFRHLLNGVEFADSFNFNPHKWLLVNFDCSAMWVKKRADLANAFRLDPTYLKHSHQDSGFITDYRHWQIPLGRRFRSLKMWFVFRMYGVKGLQAYIRKHVQLSHEFESLVRQDPRFEICAEVTLGLVCFRLKGSNKVNEALLQRINNAKKIHLVPCHLRDKFVLRFAICSRTVESVHVQVAWEHIKEMAADVLQAERK</sequence>
<protein>
    <recommendedName>
        <fullName evidence="11">Aromatic-L-amino-acid decarboxylase</fullName>
        <ecNumber evidence="10">4.1.1.28</ecNumber>
    </recommendedName>
    <alternativeName>
        <fullName evidence="12">DOPA decarboxylase</fullName>
    </alternativeName>
</protein>
<dbReference type="InterPro" id="IPR015424">
    <property type="entry name" value="PyrdxlP-dep_Trfase"/>
</dbReference>
<reference evidence="15" key="1">
    <citation type="submission" date="2009-03" db="EMBL/GenBank/DDBJ databases">
        <authorList>
            <person name="Warren W."/>
            <person name="Ye L."/>
            <person name="Minx P."/>
            <person name="Worley K."/>
            <person name="Gibbs R."/>
            <person name="Wilson R.K."/>
        </authorList>
    </citation>
    <scope>NUCLEOTIDE SEQUENCE [LARGE SCALE GENOMIC DNA]</scope>
</reference>
<dbReference type="PANTHER" id="PTHR11999">
    <property type="entry name" value="GROUP II PYRIDOXAL-5-PHOSPHATE DECARBOXYLASE"/>
    <property type="match status" value="1"/>
</dbReference>
<reference evidence="15" key="3">
    <citation type="submission" date="2025-09" db="UniProtKB">
        <authorList>
            <consortium name="Ensembl"/>
        </authorList>
    </citation>
    <scope>IDENTIFICATION</scope>
</reference>
<evidence type="ECO:0000313" key="15">
    <source>
        <dbReference type="Ensembl" id="ENSCJAP00000046888.2"/>
    </source>
</evidence>
<dbReference type="Ensembl" id="ENSCJAT00000063000.4">
    <property type="protein sequence ID" value="ENSCJAP00000046888.2"/>
    <property type="gene ID" value="ENSCJAG00000011007.5"/>
</dbReference>
<dbReference type="AlphaFoldDB" id="F7IK08"/>
<keyword evidence="16" id="KW-1185">Reference proteome</keyword>
<keyword evidence="5" id="KW-0210">Decarboxylase</keyword>
<dbReference type="GO" id="GO:0019752">
    <property type="term" value="P:carboxylic acid metabolic process"/>
    <property type="evidence" value="ECO:0007669"/>
    <property type="project" value="InterPro"/>
</dbReference>
<dbReference type="InterPro" id="IPR015421">
    <property type="entry name" value="PyrdxlP-dep_Trfase_major"/>
</dbReference>
<comment type="subunit">
    <text evidence="3">Homodimer.</text>
</comment>
<gene>
    <name evidence="15" type="primary">DDC</name>
</gene>
<dbReference type="PRINTS" id="PR00800">
    <property type="entry name" value="YHDCRBOXLASE"/>
</dbReference>
<dbReference type="SUPFAM" id="SSF53383">
    <property type="entry name" value="PLP-dependent transferases"/>
    <property type="match status" value="1"/>
</dbReference>
<evidence type="ECO:0000256" key="7">
    <source>
        <dbReference type="ARBA" id="ARBA00023239"/>
    </source>
</evidence>
<dbReference type="CDD" id="cd06450">
    <property type="entry name" value="DOPA_deC_like"/>
    <property type="match status" value="1"/>
</dbReference>
<comment type="function">
    <text evidence="8">Catalyzes the decarboxylation of L-3,4-dihydroxyphenylalanine (DOPA) to dopamine and L-5-hydroxytryptophan to serotonin.</text>
</comment>
<dbReference type="PROSITE" id="PS00392">
    <property type="entry name" value="DDC_GAD_HDC_YDC"/>
    <property type="match status" value="1"/>
</dbReference>
<evidence type="ECO:0000256" key="1">
    <source>
        <dbReference type="ARBA" id="ARBA00001933"/>
    </source>
</evidence>
<dbReference type="EC" id="4.1.1.28" evidence="10"/>
<dbReference type="InterPro" id="IPR002129">
    <property type="entry name" value="PyrdxlP-dep_de-COase"/>
</dbReference>
<evidence type="ECO:0000256" key="14">
    <source>
        <dbReference type="RuleBase" id="RU000382"/>
    </source>
</evidence>
<dbReference type="GO" id="GO:0042427">
    <property type="term" value="P:serotonin biosynthetic process"/>
    <property type="evidence" value="ECO:0007669"/>
    <property type="project" value="TreeGrafter"/>
</dbReference>
<evidence type="ECO:0000256" key="13">
    <source>
        <dbReference type="PIRSR" id="PIRSR602129-50"/>
    </source>
</evidence>
<dbReference type="Pfam" id="PF00282">
    <property type="entry name" value="Pyridoxal_deC"/>
    <property type="match status" value="1"/>
</dbReference>
<organism evidence="15 16">
    <name type="scientific">Callithrix jacchus</name>
    <name type="common">White-tufted-ear marmoset</name>
    <name type="synonym">Simia Jacchus</name>
    <dbReference type="NCBI Taxonomy" id="9483"/>
    <lineage>
        <taxon>Eukaryota</taxon>
        <taxon>Metazoa</taxon>
        <taxon>Chordata</taxon>
        <taxon>Craniata</taxon>
        <taxon>Vertebrata</taxon>
        <taxon>Euteleostomi</taxon>
        <taxon>Mammalia</taxon>
        <taxon>Eutheria</taxon>
        <taxon>Euarchontoglires</taxon>
        <taxon>Primates</taxon>
        <taxon>Haplorrhini</taxon>
        <taxon>Platyrrhini</taxon>
        <taxon>Cebidae</taxon>
        <taxon>Callitrichinae</taxon>
        <taxon>Callithrix</taxon>
        <taxon>Callithrix</taxon>
    </lineage>
</organism>
<proteinExistence type="inferred from homology"/>
<dbReference type="GO" id="GO:0005737">
    <property type="term" value="C:cytoplasm"/>
    <property type="evidence" value="ECO:0007669"/>
    <property type="project" value="TreeGrafter"/>
</dbReference>
<dbReference type="FunFam" id="1.20.1340.10:FF:000001">
    <property type="entry name" value="Histidine decarboxylase"/>
    <property type="match status" value="1"/>
</dbReference>
<evidence type="ECO:0000256" key="6">
    <source>
        <dbReference type="ARBA" id="ARBA00022898"/>
    </source>
</evidence>
<dbReference type="Gene3D" id="3.90.1150.10">
    <property type="entry name" value="Aspartate Aminotransferase, domain 1"/>
    <property type="match status" value="1"/>
</dbReference>
<dbReference type="Gene3D" id="3.40.640.10">
    <property type="entry name" value="Type I PLP-dependent aspartate aminotransferase-like (Major domain)"/>
    <property type="match status" value="2"/>
</dbReference>
<feature type="modified residue" description="N6-(pyridoxal phosphate)lysine" evidence="13">
    <location>
        <position position="255"/>
    </location>
</feature>
<evidence type="ECO:0000256" key="11">
    <source>
        <dbReference type="ARBA" id="ARBA00040968"/>
    </source>
</evidence>
<dbReference type="GO" id="GO:0030170">
    <property type="term" value="F:pyridoxal phosphate binding"/>
    <property type="evidence" value="ECO:0007669"/>
    <property type="project" value="InterPro"/>
</dbReference>
<evidence type="ECO:0000256" key="9">
    <source>
        <dbReference type="ARBA" id="ARBA00037889"/>
    </source>
</evidence>
<keyword evidence="6 13" id="KW-0663">Pyridoxal phosphate</keyword>
<dbReference type="FunFam" id="3.90.1150.10:FF:000018">
    <property type="entry name" value="Histidine decarboxylase"/>
    <property type="match status" value="1"/>
</dbReference>
<comment type="cofactor">
    <cofactor evidence="1 13 14">
        <name>pyridoxal 5'-phosphate</name>
        <dbReference type="ChEBI" id="CHEBI:597326"/>
    </cofactor>
</comment>
<accession>F7IK08</accession>
<comment type="similarity">
    <text evidence="2 14">Belongs to the group II decarboxylase family.</text>
</comment>
<evidence type="ECO:0000256" key="3">
    <source>
        <dbReference type="ARBA" id="ARBA00011738"/>
    </source>
</evidence>
<comment type="pathway">
    <text evidence="9">Catecholamine biosynthesis; dopamine biosynthesis; dopamine from L-tyrosine: step 2/2.</text>
</comment>